<name>A0AA97FGH4_9EURY</name>
<evidence type="ECO:0000313" key="2">
    <source>
        <dbReference type="Proteomes" id="UP001301797"/>
    </source>
</evidence>
<dbReference type="RefSeq" id="WP_317136452.1">
    <property type="nucleotide sequence ID" value="NZ_CP043875.1"/>
</dbReference>
<dbReference type="SUPFAM" id="SSF48371">
    <property type="entry name" value="ARM repeat"/>
    <property type="match status" value="1"/>
</dbReference>
<dbReference type="KEGG" id="mefw:F1737_10085"/>
<dbReference type="InterPro" id="IPR016024">
    <property type="entry name" value="ARM-type_fold"/>
</dbReference>
<organism evidence="1 2">
    <name type="scientific">Methanochimaera problematica</name>
    <dbReference type="NCBI Taxonomy" id="2609417"/>
    <lineage>
        <taxon>Archaea</taxon>
        <taxon>Methanobacteriati</taxon>
        <taxon>Methanobacteriota</taxon>
        <taxon>Stenosarchaea group</taxon>
        <taxon>Methanomicrobia</taxon>
        <taxon>Methanomicrobiales</taxon>
        <taxon>Methanomicrobiaceae</taxon>
        <taxon>Methanochimaera</taxon>
    </lineage>
</organism>
<dbReference type="Pfam" id="PF03130">
    <property type="entry name" value="HEAT_PBS"/>
    <property type="match status" value="2"/>
</dbReference>
<proteinExistence type="predicted"/>
<keyword evidence="2" id="KW-1185">Reference proteome</keyword>
<evidence type="ECO:0000313" key="1">
    <source>
        <dbReference type="EMBL" id="WOF17001.1"/>
    </source>
</evidence>
<sequence>MKEIKEMIEKRDISGLIEILMDKDIYKSTCAMDSLCSFESEAVIPLAEKLESEDINQRWKAAMVLANIGKPAVETLLNAVENNSSGKRPATWALGEIGDTKTVPHLIKVLKEDKNEFDRVMAASALLRIGHEDGVREVTVARKKEGPDFNNALGEASRSQII</sequence>
<dbReference type="InterPro" id="IPR004155">
    <property type="entry name" value="PBS_lyase_HEAT"/>
</dbReference>
<dbReference type="EMBL" id="CP043875">
    <property type="protein sequence ID" value="WOF17001.1"/>
    <property type="molecule type" value="Genomic_DNA"/>
</dbReference>
<dbReference type="GeneID" id="85230519"/>
<protein>
    <submittedName>
        <fullName evidence="1">HEAT repeat domain-containing protein</fullName>
    </submittedName>
</protein>
<dbReference type="Gene3D" id="1.25.10.10">
    <property type="entry name" value="Leucine-rich Repeat Variant"/>
    <property type="match status" value="1"/>
</dbReference>
<dbReference type="Proteomes" id="UP001301797">
    <property type="component" value="Chromosome"/>
</dbReference>
<gene>
    <name evidence="1" type="ORF">F1737_10085</name>
</gene>
<dbReference type="InterPro" id="IPR011989">
    <property type="entry name" value="ARM-like"/>
</dbReference>
<reference evidence="1 2" key="1">
    <citation type="submission" date="2019-09" db="EMBL/GenBank/DDBJ databases">
        <title>The complete genome of Methanoplanus sp. FWC-SCC4.</title>
        <authorList>
            <person name="Chen S.-C."/>
            <person name="Zhou Y.-Z."/>
            <person name="Lai M.-C."/>
        </authorList>
    </citation>
    <scope>NUCLEOTIDE SEQUENCE [LARGE SCALE GENOMIC DNA]</scope>
    <source>
        <strain evidence="1 2">FWC-SCC4</strain>
    </source>
</reference>
<dbReference type="AlphaFoldDB" id="A0AA97FGH4"/>
<accession>A0AA97FGH4</accession>